<reference evidence="3" key="2">
    <citation type="submission" date="2013-10" db="EMBL/GenBank/DDBJ databases">
        <authorList>
            <person name="Aslett M."/>
        </authorList>
    </citation>
    <scope>NUCLEOTIDE SEQUENCE [LARGE SCALE GENOMIC DNA]</scope>
    <source>
        <strain evidence="3">Weybridge</strain>
    </source>
</reference>
<keyword evidence="4" id="KW-1185">Reference proteome</keyword>
<gene>
    <name evidence="3" type="ORF">EMWEY_00038670</name>
</gene>
<protein>
    <submittedName>
        <fullName evidence="3">Uncharacterized protein</fullName>
    </submittedName>
</protein>
<keyword evidence="2" id="KW-1133">Transmembrane helix</keyword>
<evidence type="ECO:0000256" key="1">
    <source>
        <dbReference type="SAM" id="MobiDB-lite"/>
    </source>
</evidence>
<evidence type="ECO:0000313" key="4">
    <source>
        <dbReference type="Proteomes" id="UP000030763"/>
    </source>
</evidence>
<evidence type="ECO:0000313" key="3">
    <source>
        <dbReference type="EMBL" id="CDJ61195.1"/>
    </source>
</evidence>
<accession>U6MHS1</accession>
<sequence length="256" mass="27648">MRRTSRPPKDLSESVQYMSPKLPKMAKSAVLISLAFLAVLASGSSENSASSANSVAELEQAVSTPKQDSELQAQQNSEQQGYEDTRSPVIRKNYVLIFLLGVILLGLVRIAGARREPAFLQGTVLPLACRAYGWCKPIPYLESLPHGTGASVWQIGEKLHGDLHLGPERMCPPKIDVVVGGISTWLATGASTSDGGTLIMFSYSSCVQLFCVRAPVFPLDALRKVESYSLGLLDQRAQHEMGAKNSTDPCDAAQQQ</sequence>
<feature type="compositionally biased region" description="Polar residues" evidence="1">
    <location>
        <begin position="61"/>
        <end position="82"/>
    </location>
</feature>
<keyword evidence="2" id="KW-0472">Membrane</keyword>
<reference evidence="3" key="1">
    <citation type="submission" date="2013-10" db="EMBL/GenBank/DDBJ databases">
        <title>Genomic analysis of the causative agents of coccidiosis in chickens.</title>
        <authorList>
            <person name="Reid A.J."/>
            <person name="Blake D."/>
            <person name="Billington K."/>
            <person name="Browne H."/>
            <person name="Dunn M."/>
            <person name="Hung S."/>
            <person name="Kawahara F."/>
            <person name="Miranda-Saavedra D."/>
            <person name="Mourier T."/>
            <person name="Nagra H."/>
            <person name="Otto T.D."/>
            <person name="Rawlings N."/>
            <person name="Sanchez A."/>
            <person name="Sanders M."/>
            <person name="Subramaniam C."/>
            <person name="Tay Y."/>
            <person name="Dear P."/>
            <person name="Doerig C."/>
            <person name="Gruber A."/>
            <person name="Parkinson J."/>
            <person name="Shirley M."/>
            <person name="Wan K.L."/>
            <person name="Berriman M."/>
            <person name="Tomley F."/>
            <person name="Pain A."/>
        </authorList>
    </citation>
    <scope>NUCLEOTIDE SEQUENCE [LARGE SCALE GENOMIC DNA]</scope>
    <source>
        <strain evidence="3">Weybridge</strain>
    </source>
</reference>
<dbReference type="EMBL" id="HG722024">
    <property type="protein sequence ID" value="CDJ61195.1"/>
    <property type="molecule type" value="Genomic_DNA"/>
</dbReference>
<proteinExistence type="predicted"/>
<dbReference type="GeneID" id="25337853"/>
<organism evidence="3 4">
    <name type="scientific">Eimeria maxima</name>
    <name type="common">Coccidian parasite</name>
    <dbReference type="NCBI Taxonomy" id="5804"/>
    <lineage>
        <taxon>Eukaryota</taxon>
        <taxon>Sar</taxon>
        <taxon>Alveolata</taxon>
        <taxon>Apicomplexa</taxon>
        <taxon>Conoidasida</taxon>
        <taxon>Coccidia</taxon>
        <taxon>Eucoccidiorida</taxon>
        <taxon>Eimeriorina</taxon>
        <taxon>Eimeriidae</taxon>
        <taxon>Eimeria</taxon>
    </lineage>
</organism>
<name>U6MHS1_EIMMA</name>
<dbReference type="AlphaFoldDB" id="U6MHS1"/>
<dbReference type="Proteomes" id="UP000030763">
    <property type="component" value="Unassembled WGS sequence"/>
</dbReference>
<keyword evidence="2" id="KW-0812">Transmembrane</keyword>
<feature type="transmembrane region" description="Helical" evidence="2">
    <location>
        <begin position="94"/>
        <end position="112"/>
    </location>
</feature>
<dbReference type="RefSeq" id="XP_013337845.1">
    <property type="nucleotide sequence ID" value="XM_013482391.1"/>
</dbReference>
<evidence type="ECO:0000256" key="2">
    <source>
        <dbReference type="SAM" id="Phobius"/>
    </source>
</evidence>
<feature type="region of interest" description="Disordered" evidence="1">
    <location>
        <begin position="59"/>
        <end position="84"/>
    </location>
</feature>
<dbReference type="VEuPathDB" id="ToxoDB:EMWEY_00038670"/>